<feature type="compositionally biased region" description="Gly residues" evidence="1">
    <location>
        <begin position="101"/>
        <end position="111"/>
    </location>
</feature>
<comment type="caution">
    <text evidence="2">The sequence shown here is derived from an EMBL/GenBank/DDBJ whole genome shotgun (WGS) entry which is preliminary data.</text>
</comment>
<evidence type="ECO:0008006" key="4">
    <source>
        <dbReference type="Google" id="ProtNLM"/>
    </source>
</evidence>
<feature type="region of interest" description="Disordered" evidence="1">
    <location>
        <begin position="43"/>
        <end position="149"/>
    </location>
</feature>
<dbReference type="RefSeq" id="WP_279925674.1">
    <property type="nucleotide sequence ID" value="NZ_JARWBG010000002.1"/>
</dbReference>
<proteinExistence type="predicted"/>
<reference evidence="2 3" key="1">
    <citation type="submission" date="2023-04" db="EMBL/GenBank/DDBJ databases">
        <title>Streptomyces chengmaiensis sp. nov. isolated from the stem of mangrove plant in Hainan.</title>
        <authorList>
            <person name="Huang X."/>
            <person name="Zhou S."/>
            <person name="Chu X."/>
            <person name="Xie Y."/>
            <person name="Lin Y."/>
        </authorList>
    </citation>
    <scope>NUCLEOTIDE SEQUENCE [LARGE SCALE GENOMIC DNA]</scope>
    <source>
        <strain evidence="2 3">HNM0663</strain>
    </source>
</reference>
<feature type="compositionally biased region" description="Low complexity" evidence="1">
    <location>
        <begin position="60"/>
        <end position="82"/>
    </location>
</feature>
<feature type="compositionally biased region" description="Gly residues" evidence="1">
    <location>
        <begin position="120"/>
        <end position="137"/>
    </location>
</feature>
<dbReference type="EMBL" id="JARWBG010000002">
    <property type="protein sequence ID" value="MDH2387537.1"/>
    <property type="molecule type" value="Genomic_DNA"/>
</dbReference>
<name>A0ABT6HFK1_9ACTN</name>
<accession>A0ABT6HFK1</accession>
<evidence type="ECO:0000313" key="2">
    <source>
        <dbReference type="EMBL" id="MDH2387537.1"/>
    </source>
</evidence>
<evidence type="ECO:0000313" key="3">
    <source>
        <dbReference type="Proteomes" id="UP001223144"/>
    </source>
</evidence>
<dbReference type="Proteomes" id="UP001223144">
    <property type="component" value="Unassembled WGS sequence"/>
</dbReference>
<keyword evidence="3" id="KW-1185">Reference proteome</keyword>
<evidence type="ECO:0000256" key="1">
    <source>
        <dbReference type="SAM" id="MobiDB-lite"/>
    </source>
</evidence>
<organism evidence="2 3">
    <name type="scientific">Streptomyces chengmaiensis</name>
    <dbReference type="NCBI Taxonomy" id="3040919"/>
    <lineage>
        <taxon>Bacteria</taxon>
        <taxon>Bacillati</taxon>
        <taxon>Actinomycetota</taxon>
        <taxon>Actinomycetes</taxon>
        <taxon>Kitasatosporales</taxon>
        <taxon>Streptomycetaceae</taxon>
        <taxon>Streptomyces</taxon>
    </lineage>
</organism>
<protein>
    <recommendedName>
        <fullName evidence="4">DUF4232 domain-containing protein</fullName>
    </recommendedName>
</protein>
<sequence>MGSLRNPIGPLPSSIYWRRRAVAAALFALVVLLAVWVVSSFGGGGGDGSKDDGRAGGAGKPTPSTITPGPSGSGPAISQQPGGRDESGDSGAAEGANGSNGSNGSGSGSGSNSGSSAGSGQDGGSGEGGGATGGGAAGERVPAGSSLPQCAPEALKLTLRSVKVSYEPGEKPRFQLVASNASGAACKKDFGPRAAVVTVVDATDGKNDTVWSTEDCPSRAGLESGSLLLKVPARASITHTVEWDRKRSEPQCATPPPGAVPPGNYLAEARVGGVKVLPAPFRLEKD</sequence>
<gene>
    <name evidence="2" type="ORF">QCN29_01780</name>
</gene>
<feature type="compositionally biased region" description="Low complexity" evidence="1">
    <location>
        <begin position="89"/>
        <end position="100"/>
    </location>
</feature>